<dbReference type="GO" id="GO:0015031">
    <property type="term" value="P:protein transport"/>
    <property type="evidence" value="ECO:0007669"/>
    <property type="project" value="UniProtKB-KW"/>
</dbReference>
<comment type="caution">
    <text evidence="1">Lacks conserved residue(s) required for the propagation of feature annotation.</text>
</comment>
<evidence type="ECO:0000313" key="3">
    <source>
        <dbReference type="EMBL" id="CAH1450005.1"/>
    </source>
</evidence>
<comment type="similarity">
    <text evidence="1">Belongs to the GPI inositol-deacylase family.</text>
</comment>
<comment type="caution">
    <text evidence="3">The sequence shown here is derived from an EMBL/GenBank/DDBJ whole genome shotgun (WGS) entry which is preliminary data.</text>
</comment>
<evidence type="ECO:0000313" key="4">
    <source>
        <dbReference type="Proteomes" id="UP001157418"/>
    </source>
</evidence>
<dbReference type="Proteomes" id="UP001157418">
    <property type="component" value="Unassembled WGS sequence"/>
</dbReference>
<dbReference type="SUPFAM" id="SSF53474">
    <property type="entry name" value="alpha/beta-Hydrolases"/>
    <property type="match status" value="1"/>
</dbReference>
<dbReference type="AlphaFoldDB" id="A0AAU9PHU5"/>
<dbReference type="PANTHER" id="PTHR47346:SF1">
    <property type="entry name" value="GPI INOSITOL-DEACYLASE"/>
    <property type="match status" value="1"/>
</dbReference>
<keyword evidence="1" id="KW-0256">Endoplasmic reticulum</keyword>
<dbReference type="GO" id="GO:0005789">
    <property type="term" value="C:endoplasmic reticulum membrane"/>
    <property type="evidence" value="ECO:0007669"/>
    <property type="project" value="UniProtKB-SubCell"/>
</dbReference>
<keyword evidence="4" id="KW-1185">Reference proteome</keyword>
<dbReference type="InterPro" id="IPR012908">
    <property type="entry name" value="PGAP1-ab_dom-like"/>
</dbReference>
<comment type="subcellular location">
    <subcellularLocation>
        <location evidence="1">Endoplasmic reticulum membrane</location>
    </subcellularLocation>
</comment>
<dbReference type="EC" id="3.1.-.-" evidence="1"/>
<dbReference type="Pfam" id="PF07819">
    <property type="entry name" value="PGAP1"/>
    <property type="match status" value="1"/>
</dbReference>
<keyword evidence="1" id="KW-0812">Transmembrane</keyword>
<comment type="function">
    <text evidence="1">Involved in inositol deacylation of GPI-anchored proteins which plays important roles in the quality control and ER-associated degradation of GPI-anchored proteins.</text>
</comment>
<dbReference type="InterPro" id="IPR029058">
    <property type="entry name" value="AB_hydrolase_fold"/>
</dbReference>
<dbReference type="GO" id="GO:0016788">
    <property type="term" value="F:hydrolase activity, acting on ester bonds"/>
    <property type="evidence" value="ECO:0007669"/>
    <property type="project" value="InterPro"/>
</dbReference>
<evidence type="ECO:0000259" key="2">
    <source>
        <dbReference type="Pfam" id="PF07819"/>
    </source>
</evidence>
<name>A0AAU9PHU5_9ASTR</name>
<sequence>MDLKRKLEKEGAFEFGSLSNNVILVGHSMGDFVARATVVYPNLIKSSVKIVLTLSTPHQYVLFFSFSCCPLLVLLFSLSFIDLQSSRRSSSKAVGDLPPSRRSSLSASPFSLSDQIMDKNLTTIVDCETSLKMKKPKFRAQQESYNLIQGDTSSEVYEEGPSTRRTSDDDLYMAVIRDIIAQDIITLRR</sequence>
<keyword evidence="1" id="KW-0653">Protein transport</keyword>
<keyword evidence="1" id="KW-0813">Transport</keyword>
<keyword evidence="1" id="KW-0378">Hydrolase</keyword>
<feature type="domain" description="GPI inositol-deacylase PGAP1-like alpha/beta" evidence="2">
    <location>
        <begin position="19"/>
        <end position="60"/>
    </location>
</feature>
<evidence type="ECO:0000256" key="1">
    <source>
        <dbReference type="RuleBase" id="RU365011"/>
    </source>
</evidence>
<dbReference type="PANTHER" id="PTHR47346">
    <property type="entry name" value="HYDROLASES, ACTING ON ESTER BOND"/>
    <property type="match status" value="1"/>
</dbReference>
<organism evidence="3 4">
    <name type="scientific">Lactuca virosa</name>
    <dbReference type="NCBI Taxonomy" id="75947"/>
    <lineage>
        <taxon>Eukaryota</taxon>
        <taxon>Viridiplantae</taxon>
        <taxon>Streptophyta</taxon>
        <taxon>Embryophyta</taxon>
        <taxon>Tracheophyta</taxon>
        <taxon>Spermatophyta</taxon>
        <taxon>Magnoliopsida</taxon>
        <taxon>eudicotyledons</taxon>
        <taxon>Gunneridae</taxon>
        <taxon>Pentapetalae</taxon>
        <taxon>asterids</taxon>
        <taxon>campanulids</taxon>
        <taxon>Asterales</taxon>
        <taxon>Asteraceae</taxon>
        <taxon>Cichorioideae</taxon>
        <taxon>Cichorieae</taxon>
        <taxon>Lactucinae</taxon>
        <taxon>Lactuca</taxon>
    </lineage>
</organism>
<dbReference type="EMBL" id="CAKMRJ010005634">
    <property type="protein sequence ID" value="CAH1450005.1"/>
    <property type="molecule type" value="Genomic_DNA"/>
</dbReference>
<reference evidence="3 4" key="1">
    <citation type="submission" date="2022-01" db="EMBL/GenBank/DDBJ databases">
        <authorList>
            <person name="Xiong W."/>
            <person name="Schranz E."/>
        </authorList>
    </citation>
    <scope>NUCLEOTIDE SEQUENCE [LARGE SCALE GENOMIC DNA]</scope>
</reference>
<proteinExistence type="inferred from homology"/>
<gene>
    <name evidence="3" type="ORF">LVIROSA_LOCUS35452</name>
</gene>
<protein>
    <recommendedName>
        <fullName evidence="1">GPI inositol-deacylase</fullName>
        <ecNumber evidence="1">3.1.-.-</ecNumber>
    </recommendedName>
</protein>
<feature type="transmembrane region" description="Helical" evidence="1">
    <location>
        <begin position="60"/>
        <end position="81"/>
    </location>
</feature>
<keyword evidence="1" id="KW-1133">Transmembrane helix</keyword>
<keyword evidence="1" id="KW-0472">Membrane</keyword>
<accession>A0AAU9PHU5</accession>
<dbReference type="Gene3D" id="3.40.50.1820">
    <property type="entry name" value="alpha/beta hydrolase"/>
    <property type="match status" value="1"/>
</dbReference>